<evidence type="ECO:0000256" key="1">
    <source>
        <dbReference type="SAM" id="MobiDB-lite"/>
    </source>
</evidence>
<evidence type="ECO:0000256" key="2">
    <source>
        <dbReference type="SAM" id="Phobius"/>
    </source>
</evidence>
<keyword evidence="4" id="KW-1185">Reference proteome</keyword>
<reference evidence="3 4" key="1">
    <citation type="submission" date="2013-02" db="EMBL/GenBank/DDBJ databases">
        <title>The Genome Sequence of Plasmodium inui San Antonio 1.</title>
        <authorList>
            <consortium name="The Broad Institute Genome Sequencing Platform"/>
            <consortium name="The Broad Institute Genome Sequencing Center for Infectious Disease"/>
            <person name="Neafsey D."/>
            <person name="Cheeseman I."/>
            <person name="Volkman S."/>
            <person name="Adams J."/>
            <person name="Walker B."/>
            <person name="Young S.K."/>
            <person name="Zeng Q."/>
            <person name="Gargeya S."/>
            <person name="Fitzgerald M."/>
            <person name="Haas B."/>
            <person name="Abouelleil A."/>
            <person name="Alvarado L."/>
            <person name="Arachchi H.M."/>
            <person name="Berlin A.M."/>
            <person name="Chapman S.B."/>
            <person name="Dewar J."/>
            <person name="Goldberg J."/>
            <person name="Griggs A."/>
            <person name="Gujja S."/>
            <person name="Hansen M."/>
            <person name="Howarth C."/>
            <person name="Imamovic A."/>
            <person name="Larimer J."/>
            <person name="McCowan C."/>
            <person name="Murphy C."/>
            <person name="Neiman D."/>
            <person name="Pearson M."/>
            <person name="Priest M."/>
            <person name="Roberts A."/>
            <person name="Saif S."/>
            <person name="Shea T."/>
            <person name="Sisk P."/>
            <person name="Sykes S."/>
            <person name="Wortman J."/>
            <person name="Nusbaum C."/>
            <person name="Birren B."/>
        </authorList>
    </citation>
    <scope>NUCLEOTIDE SEQUENCE [LARGE SCALE GENOMIC DNA]</scope>
    <source>
        <strain evidence="3 4">San Antonio 1</strain>
    </source>
</reference>
<dbReference type="Proteomes" id="UP000030640">
    <property type="component" value="Unassembled WGS sequence"/>
</dbReference>
<feature type="compositionally biased region" description="Basic and acidic residues" evidence="1">
    <location>
        <begin position="187"/>
        <end position="196"/>
    </location>
</feature>
<feature type="region of interest" description="Disordered" evidence="1">
    <location>
        <begin position="557"/>
        <end position="579"/>
    </location>
</feature>
<feature type="compositionally biased region" description="Gly residues" evidence="1">
    <location>
        <begin position="733"/>
        <end position="742"/>
    </location>
</feature>
<feature type="transmembrane region" description="Helical" evidence="2">
    <location>
        <begin position="838"/>
        <end position="860"/>
    </location>
</feature>
<feature type="region of interest" description="Disordered" evidence="1">
    <location>
        <begin position="75"/>
        <end position="106"/>
    </location>
</feature>
<dbReference type="OrthoDB" id="377966at2759"/>
<evidence type="ECO:0000313" key="3">
    <source>
        <dbReference type="EMBL" id="EUD64677.1"/>
    </source>
</evidence>
<keyword evidence="2" id="KW-0812">Transmembrane</keyword>
<protein>
    <submittedName>
        <fullName evidence="3">Uncharacterized protein</fullName>
    </submittedName>
</protein>
<dbReference type="RefSeq" id="XP_008818729.1">
    <property type="nucleotide sequence ID" value="XM_008820507.1"/>
</dbReference>
<sequence length="865" mass="96845">MRKLRCEGIFTHREYDVVTEHPPYYVIYKKSSGGVYEASDHFNGVTALIKGRKGDYGQRKAKVMSDFLHKVYRHGEGHHGKGHHGECPPRGARTATHPAKTTTKERHISQLMKNTNPLYIRSDSLEDIYRGCYFPPRDSPKGAGPLKLDKRCLSHNYVLLDWDDESRLEGPSHEGEATECRIGSGDDGSREEDPSRDEKDIWGFMHISGVDLLETHFEEHLRELYHERLRKKDKGVAVLLSFLLHQRVVRNLRVKSMTEMHIAKKGMSSGQSPKNKDQLKKGRGLTKEVLTLSFDMHARNNHCVDHLSFLMDKFHCEDVTNGTFFTNSFLSKQMYAHSRRLKEEVRYENVTLVEGLKRGVFLLSYLFSQMGRANRLVSSDTSYGGARRSYTIGVEDRVVYMPTLFRDHLYFPSDYVIYWEDSNHLARQRTVDNVTVEKKFKGEGMKRGCRVTVRVACDGAACGEATCRAPPLRDCSAIVLDLHPNGVVLDKERLSSPHLTASFADIESYKGGSPHTVTKYRVWLSDGRPSSGGLTQGGGEYERKDSIGDLPGVVPLTVAGEDTTGQDTAGEDTTRGSSHQPCSAFSFDLLIGSRYVAPCEGGKQFKRGTAKGEVHMSGGEEAAPTYQDNLCTDYDAVVLSNAKVFLKCGGDAKKESPTTHHHARNATLYADVTHVYINGGEDMLSVHTRDFFLFLSEVSFVQVLSPRWVDDTQGRNKRRGNPQWGNAQRGNVQRGGDGQSGEGGRREDPPESLPTYSESAHCLSGYSLARTINSENIINRRIIYNEVLAGGPSWQHVAAANDVEMLRWPPLRDILTGGTDYYVDVVYVHSVPRGADSYLHVLYVSVLTSALVVLCTFVLARRFSQ</sequence>
<gene>
    <name evidence="3" type="ORF">C922_04933</name>
</gene>
<dbReference type="GeneID" id="20040207"/>
<feature type="compositionally biased region" description="Basic and acidic residues" evidence="1">
    <location>
        <begin position="75"/>
        <end position="87"/>
    </location>
</feature>
<accession>W6ZV62</accession>
<feature type="region of interest" description="Disordered" evidence="1">
    <location>
        <begin position="711"/>
        <end position="758"/>
    </location>
</feature>
<dbReference type="VEuPathDB" id="PlasmoDB:C922_04933"/>
<keyword evidence="2" id="KW-1133">Transmembrane helix</keyword>
<proteinExistence type="predicted"/>
<dbReference type="AlphaFoldDB" id="W6ZV62"/>
<feature type="compositionally biased region" description="Basic and acidic residues" evidence="1">
    <location>
        <begin position="168"/>
        <end position="179"/>
    </location>
</feature>
<dbReference type="EMBL" id="KI965491">
    <property type="protein sequence ID" value="EUD64677.1"/>
    <property type="molecule type" value="Genomic_DNA"/>
</dbReference>
<organism evidence="3 4">
    <name type="scientific">Plasmodium inui San Antonio 1</name>
    <dbReference type="NCBI Taxonomy" id="1237626"/>
    <lineage>
        <taxon>Eukaryota</taxon>
        <taxon>Sar</taxon>
        <taxon>Alveolata</taxon>
        <taxon>Apicomplexa</taxon>
        <taxon>Aconoidasida</taxon>
        <taxon>Haemosporida</taxon>
        <taxon>Plasmodiidae</taxon>
        <taxon>Plasmodium</taxon>
        <taxon>Plasmodium (Plasmodium)</taxon>
    </lineage>
</organism>
<keyword evidence="2" id="KW-0472">Membrane</keyword>
<name>W6ZV62_9APIC</name>
<feature type="region of interest" description="Disordered" evidence="1">
    <location>
        <begin position="168"/>
        <end position="196"/>
    </location>
</feature>
<evidence type="ECO:0000313" key="4">
    <source>
        <dbReference type="Proteomes" id="UP000030640"/>
    </source>
</evidence>